<proteinExistence type="predicted"/>
<dbReference type="AlphaFoldDB" id="A0AAV7MKY3"/>
<accession>A0AAV7MKY3</accession>
<evidence type="ECO:0000256" key="1">
    <source>
        <dbReference type="SAM" id="MobiDB-lite"/>
    </source>
</evidence>
<feature type="compositionally biased region" description="Polar residues" evidence="1">
    <location>
        <begin position="33"/>
        <end position="45"/>
    </location>
</feature>
<protein>
    <submittedName>
        <fullName evidence="2">Uncharacterized protein</fullName>
    </submittedName>
</protein>
<dbReference type="EMBL" id="JANPWB010000013">
    <property type="protein sequence ID" value="KAJ1103814.1"/>
    <property type="molecule type" value="Genomic_DNA"/>
</dbReference>
<reference evidence="2" key="1">
    <citation type="journal article" date="2022" name="bioRxiv">
        <title>Sequencing and chromosome-scale assembly of the giantPleurodeles waltlgenome.</title>
        <authorList>
            <person name="Brown T."/>
            <person name="Elewa A."/>
            <person name="Iarovenko S."/>
            <person name="Subramanian E."/>
            <person name="Araus A.J."/>
            <person name="Petzold A."/>
            <person name="Susuki M."/>
            <person name="Suzuki K.-i.T."/>
            <person name="Hayashi T."/>
            <person name="Toyoda A."/>
            <person name="Oliveira C."/>
            <person name="Osipova E."/>
            <person name="Leigh N.D."/>
            <person name="Simon A."/>
            <person name="Yun M.H."/>
        </authorList>
    </citation>
    <scope>NUCLEOTIDE SEQUENCE</scope>
    <source>
        <strain evidence="2">20211129_DDA</strain>
        <tissue evidence="2">Liver</tissue>
    </source>
</reference>
<organism evidence="2 3">
    <name type="scientific">Pleurodeles waltl</name>
    <name type="common">Iberian ribbed newt</name>
    <dbReference type="NCBI Taxonomy" id="8319"/>
    <lineage>
        <taxon>Eukaryota</taxon>
        <taxon>Metazoa</taxon>
        <taxon>Chordata</taxon>
        <taxon>Craniata</taxon>
        <taxon>Vertebrata</taxon>
        <taxon>Euteleostomi</taxon>
        <taxon>Amphibia</taxon>
        <taxon>Batrachia</taxon>
        <taxon>Caudata</taxon>
        <taxon>Salamandroidea</taxon>
        <taxon>Salamandridae</taxon>
        <taxon>Pleurodelinae</taxon>
        <taxon>Pleurodeles</taxon>
    </lineage>
</organism>
<evidence type="ECO:0000313" key="2">
    <source>
        <dbReference type="EMBL" id="KAJ1103814.1"/>
    </source>
</evidence>
<keyword evidence="3" id="KW-1185">Reference proteome</keyword>
<evidence type="ECO:0000313" key="3">
    <source>
        <dbReference type="Proteomes" id="UP001066276"/>
    </source>
</evidence>
<sequence length="116" mass="13037">MAEKRSQTEELLKALMLRMDAMDQAIASLKAQTSSLGVGASSNEDVPQREGILSSEAIPPAPKRVRGRGRKKMRIALFLKKYDSERHVPKTPVYAVRGCSLLERKEPMEQQAEQVW</sequence>
<gene>
    <name evidence="2" type="ORF">NDU88_001235</name>
</gene>
<name>A0AAV7MKY3_PLEWA</name>
<comment type="caution">
    <text evidence="2">The sequence shown here is derived from an EMBL/GenBank/DDBJ whole genome shotgun (WGS) entry which is preliminary data.</text>
</comment>
<feature type="region of interest" description="Disordered" evidence="1">
    <location>
        <begin position="33"/>
        <end position="69"/>
    </location>
</feature>
<dbReference type="Proteomes" id="UP001066276">
    <property type="component" value="Chromosome 9"/>
</dbReference>